<evidence type="ECO:0000259" key="7">
    <source>
        <dbReference type="PROSITE" id="PS51462"/>
    </source>
</evidence>
<dbReference type="GO" id="GO:0016818">
    <property type="term" value="F:hydrolase activity, acting on acid anhydrides, in phosphorus-containing anhydrides"/>
    <property type="evidence" value="ECO:0007669"/>
    <property type="project" value="TreeGrafter"/>
</dbReference>
<comment type="cofactor">
    <cofactor evidence="1">
        <name>Mg(2+)</name>
        <dbReference type="ChEBI" id="CHEBI:18420"/>
    </cofactor>
</comment>
<dbReference type="PROSITE" id="PS00893">
    <property type="entry name" value="NUDIX_BOX"/>
    <property type="match status" value="1"/>
</dbReference>
<dbReference type="GO" id="GO:0046872">
    <property type="term" value="F:metal ion binding"/>
    <property type="evidence" value="ECO:0007669"/>
    <property type="project" value="UniProtKB-KW"/>
</dbReference>
<dbReference type="RefSeq" id="WP_212933918.1">
    <property type="nucleotide sequence ID" value="NZ_BORC01000004.1"/>
</dbReference>
<dbReference type="PROSITE" id="PS51462">
    <property type="entry name" value="NUDIX"/>
    <property type="match status" value="1"/>
</dbReference>
<dbReference type="EMBL" id="BORC01000004">
    <property type="protein sequence ID" value="GIN62735.1"/>
    <property type="molecule type" value="Genomic_DNA"/>
</dbReference>
<dbReference type="PANTHER" id="PTHR43758:SF2">
    <property type="entry name" value="OXIDIZED PURINE NUCLEOSIDE TRIPHOSPHATE HYDROLASE"/>
    <property type="match status" value="1"/>
</dbReference>
<protein>
    <recommendedName>
        <fullName evidence="7">Nudix hydrolase domain-containing protein</fullName>
    </recommendedName>
</protein>
<dbReference type="PRINTS" id="PR00502">
    <property type="entry name" value="NUDIXFAMILY"/>
</dbReference>
<dbReference type="InterPro" id="IPR015797">
    <property type="entry name" value="NUDIX_hydrolase-like_dom_sf"/>
</dbReference>
<keyword evidence="9" id="KW-1185">Reference proteome</keyword>
<name>A0A920BU06_9BACI</name>
<comment type="similarity">
    <text evidence="2 6">Belongs to the Nudix hydrolase family.</text>
</comment>
<dbReference type="AlphaFoldDB" id="A0A920BU06"/>
<keyword evidence="5" id="KW-0460">Magnesium</keyword>
<dbReference type="PANTHER" id="PTHR43758">
    <property type="entry name" value="7,8-DIHYDRO-8-OXOGUANINE TRIPHOSPHATASE"/>
    <property type="match status" value="1"/>
</dbReference>
<sequence>MSSIFTLCFVHDNEKILLQKRNKSPFVGYWNPPGGKVENSESPLEACIREVKEETGLLLTNVKFRGVFTVFNDKRSTSAIMVFQSNDFVGDITSSCEGDIDWIKIDKDLYCSNLVPNSFTYILPYIIENDEILTGKLIYNRNRLEVCDISL</sequence>
<keyword evidence="4 6" id="KW-0378">Hydrolase</keyword>
<evidence type="ECO:0000256" key="4">
    <source>
        <dbReference type="ARBA" id="ARBA00022801"/>
    </source>
</evidence>
<reference evidence="8" key="1">
    <citation type="submission" date="2021-03" db="EMBL/GenBank/DDBJ databases">
        <title>Antimicrobial resistance genes in bacteria isolated from Japanese honey, and their potential for conferring macrolide and lincosamide resistance in the American foulbrood pathogen Paenibacillus larvae.</title>
        <authorList>
            <person name="Okamoto M."/>
            <person name="Kumagai M."/>
            <person name="Kanamori H."/>
            <person name="Takamatsu D."/>
        </authorList>
    </citation>
    <scope>NUCLEOTIDE SEQUENCE</scope>
    <source>
        <strain evidence="8">J27TS8</strain>
    </source>
</reference>
<evidence type="ECO:0000313" key="9">
    <source>
        <dbReference type="Proteomes" id="UP000682111"/>
    </source>
</evidence>
<accession>A0A920BU06</accession>
<dbReference type="CDD" id="cd18886">
    <property type="entry name" value="NUDIX_MutT_Nudt1"/>
    <property type="match status" value="1"/>
</dbReference>
<dbReference type="Proteomes" id="UP000682111">
    <property type="component" value="Unassembled WGS sequence"/>
</dbReference>
<dbReference type="SUPFAM" id="SSF55811">
    <property type="entry name" value="Nudix"/>
    <property type="match status" value="1"/>
</dbReference>
<evidence type="ECO:0000256" key="5">
    <source>
        <dbReference type="ARBA" id="ARBA00022842"/>
    </source>
</evidence>
<organism evidence="8 9">
    <name type="scientific">Robertmurraya siralis</name>
    <dbReference type="NCBI Taxonomy" id="77777"/>
    <lineage>
        <taxon>Bacteria</taxon>
        <taxon>Bacillati</taxon>
        <taxon>Bacillota</taxon>
        <taxon>Bacilli</taxon>
        <taxon>Bacillales</taxon>
        <taxon>Bacillaceae</taxon>
        <taxon>Robertmurraya</taxon>
    </lineage>
</organism>
<dbReference type="InterPro" id="IPR020476">
    <property type="entry name" value="Nudix_hydrolase"/>
</dbReference>
<comment type="caution">
    <text evidence="8">The sequence shown here is derived from an EMBL/GenBank/DDBJ whole genome shotgun (WGS) entry which is preliminary data.</text>
</comment>
<evidence type="ECO:0000256" key="2">
    <source>
        <dbReference type="ARBA" id="ARBA00005582"/>
    </source>
</evidence>
<feature type="domain" description="Nudix hydrolase" evidence="7">
    <location>
        <begin position="1"/>
        <end position="128"/>
    </location>
</feature>
<dbReference type="InterPro" id="IPR000086">
    <property type="entry name" value="NUDIX_hydrolase_dom"/>
</dbReference>
<dbReference type="InterPro" id="IPR020084">
    <property type="entry name" value="NUDIX_hydrolase_CS"/>
</dbReference>
<keyword evidence="3" id="KW-0479">Metal-binding</keyword>
<evidence type="ECO:0000256" key="1">
    <source>
        <dbReference type="ARBA" id="ARBA00001946"/>
    </source>
</evidence>
<proteinExistence type="inferred from homology"/>
<dbReference type="Pfam" id="PF00293">
    <property type="entry name" value="NUDIX"/>
    <property type="match status" value="1"/>
</dbReference>
<evidence type="ECO:0000313" key="8">
    <source>
        <dbReference type="EMBL" id="GIN62735.1"/>
    </source>
</evidence>
<dbReference type="GO" id="GO:0005737">
    <property type="term" value="C:cytoplasm"/>
    <property type="evidence" value="ECO:0007669"/>
    <property type="project" value="TreeGrafter"/>
</dbReference>
<dbReference type="Gene3D" id="3.90.79.10">
    <property type="entry name" value="Nucleoside Triphosphate Pyrophosphohydrolase"/>
    <property type="match status" value="1"/>
</dbReference>
<gene>
    <name evidence="8" type="ORF">J27TS8_27280</name>
</gene>
<evidence type="ECO:0000256" key="6">
    <source>
        <dbReference type="RuleBase" id="RU003476"/>
    </source>
</evidence>
<evidence type="ECO:0000256" key="3">
    <source>
        <dbReference type="ARBA" id="ARBA00022723"/>
    </source>
</evidence>